<evidence type="ECO:0000313" key="2">
    <source>
        <dbReference type="EMBL" id="GAE48162.1"/>
    </source>
</evidence>
<evidence type="ECO:0000256" key="1">
    <source>
        <dbReference type="SAM" id="Coils"/>
    </source>
</evidence>
<keyword evidence="1" id="KW-0175">Coiled coil</keyword>
<keyword evidence="3" id="KW-1185">Reference proteome</keyword>
<sequence length="51" mass="6423">MNEHKYNKKVRELEWKKVQAEDEYKGRKMEIEKEIEVLKFKRQQLLESQKE</sequence>
<dbReference type="Proteomes" id="UP000018949">
    <property type="component" value="Unassembled WGS sequence"/>
</dbReference>
<comment type="caution">
    <text evidence="2">The sequence shown here is derived from an EMBL/GenBank/DDBJ whole genome shotgun (WGS) entry which is preliminary data.</text>
</comment>
<dbReference type="EMBL" id="BAUW01000133">
    <property type="protein sequence ID" value="GAE48162.1"/>
    <property type="molecule type" value="Genomic_DNA"/>
</dbReference>
<dbReference type="AlphaFoldDB" id="W4RVL0"/>
<name>W4RVL0_9BACI</name>
<proteinExistence type="predicted"/>
<dbReference type="RefSeq" id="WP_023614665.1">
    <property type="nucleotide sequence ID" value="NZ_BAUW01000133.1"/>
</dbReference>
<reference evidence="2 3" key="1">
    <citation type="submission" date="2013-12" db="EMBL/GenBank/DDBJ databases">
        <title>NBRP : Genome information of microbial organism related human and environment.</title>
        <authorList>
            <person name="Hattori M."/>
            <person name="Oshima K."/>
            <person name="Inaba H."/>
            <person name="Suda W."/>
            <person name="Sakamoto M."/>
            <person name="Iino T."/>
            <person name="Kitahara M."/>
            <person name="Oshida Y."/>
            <person name="Iida T."/>
            <person name="Kudo T."/>
            <person name="Itoh T."/>
            <person name="Ahmed I."/>
            <person name="Ohkuma M."/>
        </authorList>
    </citation>
    <scope>NUCLEOTIDE SEQUENCE [LARGE SCALE GENOMIC DNA]</scope>
    <source>
        <strain evidence="2 3">JCM 21738</strain>
    </source>
</reference>
<organism evidence="2 3">
    <name type="scientific">Mesobacillus boroniphilus JCM 21738</name>
    <dbReference type="NCBI Taxonomy" id="1294265"/>
    <lineage>
        <taxon>Bacteria</taxon>
        <taxon>Bacillati</taxon>
        <taxon>Bacillota</taxon>
        <taxon>Bacilli</taxon>
        <taxon>Bacillales</taxon>
        <taxon>Bacillaceae</taxon>
        <taxon>Mesobacillus</taxon>
    </lineage>
</organism>
<accession>W4RVL0</accession>
<protein>
    <submittedName>
        <fullName evidence="2">Uncharacterized protein</fullName>
    </submittedName>
</protein>
<feature type="coiled-coil region" evidence="1">
    <location>
        <begin position="3"/>
        <end position="48"/>
    </location>
</feature>
<evidence type="ECO:0000313" key="3">
    <source>
        <dbReference type="Proteomes" id="UP000018949"/>
    </source>
</evidence>
<gene>
    <name evidence="2" type="ORF">JCM21738_5246</name>
</gene>